<comment type="subcellular location">
    <subcellularLocation>
        <location evidence="1">Membrane</location>
        <topology evidence="1">Multi-pass membrane protein</topology>
    </subcellularLocation>
</comment>
<evidence type="ECO:0000256" key="3">
    <source>
        <dbReference type="ARBA" id="ARBA00022679"/>
    </source>
</evidence>
<keyword evidence="6 8" id="KW-0472">Membrane</keyword>
<evidence type="ECO:0000256" key="4">
    <source>
        <dbReference type="ARBA" id="ARBA00022692"/>
    </source>
</evidence>
<dbReference type="InterPro" id="IPR017475">
    <property type="entry name" value="EPS_sugar_tfrase"/>
</dbReference>
<dbReference type="SUPFAM" id="SSF51735">
    <property type="entry name" value="NAD(P)-binding Rossmann-fold domains"/>
    <property type="match status" value="1"/>
</dbReference>
<keyword evidence="5 8" id="KW-1133">Transmembrane helix</keyword>
<protein>
    <submittedName>
        <fullName evidence="10">Undecaprenyl-phosphate glucose phosphotransferase</fullName>
    </submittedName>
</protein>
<name>A0A2M8QBP2_9CHLR</name>
<dbReference type="Gene3D" id="3.40.50.720">
    <property type="entry name" value="NAD(P)-binding Rossmann-like Domain"/>
    <property type="match status" value="1"/>
</dbReference>
<gene>
    <name evidence="10" type="ORF">CUN48_09725</name>
</gene>
<evidence type="ECO:0000256" key="7">
    <source>
        <dbReference type="SAM" id="MobiDB-lite"/>
    </source>
</evidence>
<dbReference type="PANTHER" id="PTHR30576">
    <property type="entry name" value="COLANIC BIOSYNTHESIS UDP-GLUCOSE LIPID CARRIER TRANSFERASE"/>
    <property type="match status" value="1"/>
</dbReference>
<feature type="transmembrane region" description="Helical" evidence="8">
    <location>
        <begin position="312"/>
        <end position="335"/>
    </location>
</feature>
<dbReference type="GO" id="GO:0016780">
    <property type="term" value="F:phosphotransferase activity, for other substituted phosphate groups"/>
    <property type="evidence" value="ECO:0007669"/>
    <property type="project" value="TreeGrafter"/>
</dbReference>
<feature type="domain" description="Bacterial sugar transferase" evidence="9">
    <location>
        <begin position="307"/>
        <end position="494"/>
    </location>
</feature>
<dbReference type="PANTHER" id="PTHR30576:SF10">
    <property type="entry name" value="SLL5057 PROTEIN"/>
    <property type="match status" value="1"/>
</dbReference>
<dbReference type="GO" id="GO:0016020">
    <property type="term" value="C:membrane"/>
    <property type="evidence" value="ECO:0007669"/>
    <property type="project" value="UniProtKB-SubCell"/>
</dbReference>
<accession>A0A2M8QBP2</accession>
<reference evidence="10 11" key="1">
    <citation type="submission" date="2017-11" db="EMBL/GenBank/DDBJ databases">
        <title>Evolution of Phototrophy in the Chloroflexi Phylum Driven by Horizontal Gene Transfer.</title>
        <authorList>
            <person name="Ward L.M."/>
            <person name="Hemp J."/>
            <person name="Shih P.M."/>
            <person name="Mcglynn S.E."/>
            <person name="Fischer W."/>
        </authorList>
    </citation>
    <scope>NUCLEOTIDE SEQUENCE [LARGE SCALE GENOMIC DNA]</scope>
    <source>
        <strain evidence="10">JP3_7</strain>
    </source>
</reference>
<proteinExistence type="inferred from homology"/>
<dbReference type="Pfam" id="PF02397">
    <property type="entry name" value="Bac_transf"/>
    <property type="match status" value="1"/>
</dbReference>
<dbReference type="InterPro" id="IPR036291">
    <property type="entry name" value="NAD(P)-bd_dom_sf"/>
</dbReference>
<evidence type="ECO:0000256" key="1">
    <source>
        <dbReference type="ARBA" id="ARBA00004141"/>
    </source>
</evidence>
<dbReference type="AlphaFoldDB" id="A0A2M8QBP2"/>
<keyword evidence="4 8" id="KW-0812">Transmembrane</keyword>
<evidence type="ECO:0000256" key="6">
    <source>
        <dbReference type="ARBA" id="ARBA00023136"/>
    </source>
</evidence>
<evidence type="ECO:0000256" key="8">
    <source>
        <dbReference type="SAM" id="Phobius"/>
    </source>
</evidence>
<feature type="transmembrane region" description="Helical" evidence="8">
    <location>
        <begin position="35"/>
        <end position="56"/>
    </location>
</feature>
<feature type="transmembrane region" description="Helical" evidence="8">
    <location>
        <begin position="136"/>
        <end position="156"/>
    </location>
</feature>
<feature type="region of interest" description="Disordered" evidence="7">
    <location>
        <begin position="1"/>
        <end position="21"/>
    </location>
</feature>
<evidence type="ECO:0000313" key="10">
    <source>
        <dbReference type="EMBL" id="PJF47221.1"/>
    </source>
</evidence>
<evidence type="ECO:0000313" key="11">
    <source>
        <dbReference type="Proteomes" id="UP000230790"/>
    </source>
</evidence>
<evidence type="ECO:0000256" key="5">
    <source>
        <dbReference type="ARBA" id="ARBA00022989"/>
    </source>
</evidence>
<evidence type="ECO:0000256" key="2">
    <source>
        <dbReference type="ARBA" id="ARBA00006464"/>
    </source>
</evidence>
<dbReference type="InterPro" id="IPR003362">
    <property type="entry name" value="Bact_transf"/>
</dbReference>
<dbReference type="Pfam" id="PF13727">
    <property type="entry name" value="CoA_binding_3"/>
    <property type="match status" value="1"/>
</dbReference>
<sequence>MISPSAEAASRSEDVPGRGSALRSARREASAKRGLFAILISDLALINVAFALGYVARYHWQLFRDIEFNAAFSDYWPIQVLFTLAVLAFFWLDGVYALRRTPSWLDQIWTITGSVLKAMFIVWVAIFIYGPAVYSRLLIAEAGVFLIALLGVSRAIKNAYDAHQRARGIGVSNVLIVGAGEFGRAVMRTLFARPDLGYRCIGFVDDDPRRGHTDIGRFPALGEVDTLSDLLRRYPVDDVVITLPWSAQPKILELVEICRAHNVRVHVVPSLLQINLRKLDVNDFGGIPMLSPRDAQDGIVGMDWVVKRGMDVVFGGILLLLSLPVIAIACLAIRLESPGPVIFTQLRAGKNGKPFKLYKLRSMYKDADQMRDQLMAMNEADGPIFKIKDDPRRTKVGRLLRKLSIDELPQFWNVLKGDMSIVGPRPALLSEVAQYADWHRERLRVQPGITGLWQISGRSELSFDEMCLLDVYYIENWSPSLDLKIMLRTIPYVLSGRGAY</sequence>
<comment type="similarity">
    <text evidence="2">Belongs to the bacterial sugar transferase family.</text>
</comment>
<dbReference type="NCBIfam" id="TIGR03025">
    <property type="entry name" value="EPS_sugtrans"/>
    <property type="match status" value="1"/>
</dbReference>
<feature type="transmembrane region" description="Helical" evidence="8">
    <location>
        <begin position="108"/>
        <end position="130"/>
    </location>
</feature>
<dbReference type="Proteomes" id="UP000230790">
    <property type="component" value="Unassembled WGS sequence"/>
</dbReference>
<comment type="caution">
    <text evidence="10">The sequence shown here is derived from an EMBL/GenBank/DDBJ whole genome shotgun (WGS) entry which is preliminary data.</text>
</comment>
<dbReference type="EMBL" id="PGTN01000060">
    <property type="protein sequence ID" value="PJF47221.1"/>
    <property type="molecule type" value="Genomic_DNA"/>
</dbReference>
<evidence type="ECO:0000259" key="9">
    <source>
        <dbReference type="Pfam" id="PF02397"/>
    </source>
</evidence>
<feature type="transmembrane region" description="Helical" evidence="8">
    <location>
        <begin position="76"/>
        <end position="96"/>
    </location>
</feature>
<keyword evidence="3 10" id="KW-0808">Transferase</keyword>
<organism evidence="10 11">
    <name type="scientific">Candidatus Thermofonsia Clade 3 bacterium</name>
    <dbReference type="NCBI Taxonomy" id="2364212"/>
    <lineage>
        <taxon>Bacteria</taxon>
        <taxon>Bacillati</taxon>
        <taxon>Chloroflexota</taxon>
        <taxon>Candidatus Thermofontia</taxon>
        <taxon>Candidatus Thermofonsia Clade 3</taxon>
    </lineage>
</organism>